<dbReference type="InterPro" id="IPR050901">
    <property type="entry name" value="BP-dep_ABC_trans_perm"/>
</dbReference>
<keyword evidence="6 9" id="KW-0812">Transmembrane</keyword>
<name>A0A1V4H6H8_9BACL</name>
<proteinExistence type="inferred from homology"/>
<feature type="transmembrane region" description="Helical" evidence="9">
    <location>
        <begin position="112"/>
        <end position="134"/>
    </location>
</feature>
<dbReference type="RefSeq" id="WP_079421151.1">
    <property type="nucleotide sequence ID" value="NZ_MBTG01000072.1"/>
</dbReference>
<evidence type="ECO:0000313" key="12">
    <source>
        <dbReference type="Proteomes" id="UP000190626"/>
    </source>
</evidence>
<evidence type="ECO:0000256" key="1">
    <source>
        <dbReference type="ARBA" id="ARBA00004651"/>
    </source>
</evidence>
<organism evidence="11 12">
    <name type="scientific">Paenibacillus ferrarius</name>
    <dbReference type="NCBI Taxonomy" id="1469647"/>
    <lineage>
        <taxon>Bacteria</taxon>
        <taxon>Bacillati</taxon>
        <taxon>Bacillota</taxon>
        <taxon>Bacilli</taxon>
        <taxon>Bacillales</taxon>
        <taxon>Paenibacillaceae</taxon>
        <taxon>Paenibacillus</taxon>
    </lineage>
</organism>
<protein>
    <submittedName>
        <fullName evidence="11">ABC transporter permease</fullName>
    </submittedName>
</protein>
<evidence type="ECO:0000259" key="10">
    <source>
        <dbReference type="PROSITE" id="PS50928"/>
    </source>
</evidence>
<reference evidence="12" key="1">
    <citation type="submission" date="2016-07" db="EMBL/GenBank/DDBJ databases">
        <authorList>
            <person name="Florea S."/>
            <person name="Webb J.S."/>
            <person name="Jaromczyk J."/>
            <person name="Schardl C.L."/>
        </authorList>
    </citation>
    <scope>NUCLEOTIDE SEQUENCE [LARGE SCALE GENOMIC DNA]</scope>
    <source>
        <strain evidence="12">CY1</strain>
    </source>
</reference>
<sequence>MKSKTLSTVQYVFAVLIAVCTLAPFLWLFISSISYQIDLQQVPLKWIPGRITFNRYLDIFSNPHNDMAYAFRISMKNSLIVAAAVTLTALLIGGLAAHAFARFQFAFRQQLIYMFLFTYMIPSVVIVIPLYFLFQKLGMLDAKLTLIILDLTFAIPFVIWIMQSYFKQLSKDFYEAAALDGCSRMQILVLVVVPIVRPGILATMIFVFLLSWDEFFFSLLFTSTLDAKTISVAISEFSGKNAVDFGMVATGGVLASLPPLLIAIVFQKFLVQGMTVGGVKE</sequence>
<feature type="transmembrane region" description="Helical" evidence="9">
    <location>
        <begin position="245"/>
        <end position="266"/>
    </location>
</feature>
<dbReference type="GO" id="GO:0055085">
    <property type="term" value="P:transmembrane transport"/>
    <property type="evidence" value="ECO:0007669"/>
    <property type="project" value="InterPro"/>
</dbReference>
<comment type="subcellular location">
    <subcellularLocation>
        <location evidence="1 9">Cell membrane</location>
        <topology evidence="1 9">Multi-pass membrane protein</topology>
    </subcellularLocation>
</comment>
<dbReference type="Pfam" id="PF00528">
    <property type="entry name" value="BPD_transp_1"/>
    <property type="match status" value="1"/>
</dbReference>
<dbReference type="PROSITE" id="PS50928">
    <property type="entry name" value="ABC_TM1"/>
    <property type="match status" value="1"/>
</dbReference>
<dbReference type="Gene3D" id="1.10.3720.10">
    <property type="entry name" value="MetI-like"/>
    <property type="match status" value="1"/>
</dbReference>
<dbReference type="InterPro" id="IPR000515">
    <property type="entry name" value="MetI-like"/>
</dbReference>
<keyword evidence="7 9" id="KW-1133">Transmembrane helix</keyword>
<evidence type="ECO:0000256" key="4">
    <source>
        <dbReference type="ARBA" id="ARBA00022475"/>
    </source>
</evidence>
<evidence type="ECO:0000256" key="6">
    <source>
        <dbReference type="ARBA" id="ARBA00022692"/>
    </source>
</evidence>
<feature type="transmembrane region" description="Helical" evidence="9">
    <location>
        <begin position="12"/>
        <end position="30"/>
    </location>
</feature>
<comment type="similarity">
    <text evidence="2">Belongs to the binding-protein-dependent transport system permease family. MalFG subfamily.</text>
</comment>
<dbReference type="CDD" id="cd06261">
    <property type="entry name" value="TM_PBP2"/>
    <property type="match status" value="1"/>
</dbReference>
<dbReference type="PANTHER" id="PTHR32243:SF50">
    <property type="entry name" value="MALTOSE_MALTODEXTRIN TRANSPORT SYSTEM PERMEASE PROTEIN MALG"/>
    <property type="match status" value="1"/>
</dbReference>
<feature type="transmembrane region" description="Helical" evidence="9">
    <location>
        <begin position="187"/>
        <end position="212"/>
    </location>
</feature>
<evidence type="ECO:0000256" key="5">
    <source>
        <dbReference type="ARBA" id="ARBA00022597"/>
    </source>
</evidence>
<evidence type="ECO:0000256" key="7">
    <source>
        <dbReference type="ARBA" id="ARBA00022989"/>
    </source>
</evidence>
<keyword evidence="12" id="KW-1185">Reference proteome</keyword>
<keyword evidence="4" id="KW-1003">Cell membrane</keyword>
<feature type="domain" description="ABC transmembrane type-1" evidence="10">
    <location>
        <begin position="75"/>
        <end position="266"/>
    </location>
</feature>
<dbReference type="PANTHER" id="PTHR32243">
    <property type="entry name" value="MALTOSE TRANSPORT SYSTEM PERMEASE-RELATED"/>
    <property type="match status" value="1"/>
</dbReference>
<dbReference type="Proteomes" id="UP000190626">
    <property type="component" value="Unassembled WGS sequence"/>
</dbReference>
<dbReference type="OrthoDB" id="9810086at2"/>
<keyword evidence="5" id="KW-0762">Sugar transport</keyword>
<feature type="transmembrane region" description="Helical" evidence="9">
    <location>
        <begin position="146"/>
        <end position="166"/>
    </location>
</feature>
<accession>A0A1V4H6H8</accession>
<dbReference type="AlphaFoldDB" id="A0A1V4H6H8"/>
<feature type="transmembrane region" description="Helical" evidence="9">
    <location>
        <begin position="79"/>
        <end position="100"/>
    </location>
</feature>
<dbReference type="SUPFAM" id="SSF161098">
    <property type="entry name" value="MetI-like"/>
    <property type="match status" value="1"/>
</dbReference>
<evidence type="ECO:0000256" key="8">
    <source>
        <dbReference type="ARBA" id="ARBA00023136"/>
    </source>
</evidence>
<keyword evidence="3 9" id="KW-0813">Transport</keyword>
<evidence type="ECO:0000256" key="9">
    <source>
        <dbReference type="RuleBase" id="RU363032"/>
    </source>
</evidence>
<dbReference type="GO" id="GO:0005886">
    <property type="term" value="C:plasma membrane"/>
    <property type="evidence" value="ECO:0007669"/>
    <property type="project" value="UniProtKB-SubCell"/>
</dbReference>
<gene>
    <name evidence="11" type="ORF">BC351_12895</name>
</gene>
<dbReference type="STRING" id="1469647.BC351_12895"/>
<dbReference type="EMBL" id="MBTG01000072">
    <property type="protein sequence ID" value="OPH46831.1"/>
    <property type="molecule type" value="Genomic_DNA"/>
</dbReference>
<dbReference type="InterPro" id="IPR035906">
    <property type="entry name" value="MetI-like_sf"/>
</dbReference>
<evidence type="ECO:0000313" key="11">
    <source>
        <dbReference type="EMBL" id="OPH46831.1"/>
    </source>
</evidence>
<keyword evidence="8 9" id="KW-0472">Membrane</keyword>
<comment type="caution">
    <text evidence="11">The sequence shown here is derived from an EMBL/GenBank/DDBJ whole genome shotgun (WGS) entry which is preliminary data.</text>
</comment>
<evidence type="ECO:0000256" key="3">
    <source>
        <dbReference type="ARBA" id="ARBA00022448"/>
    </source>
</evidence>
<evidence type="ECO:0000256" key="2">
    <source>
        <dbReference type="ARBA" id="ARBA00009047"/>
    </source>
</evidence>